<dbReference type="PANTHER" id="PTHR11778">
    <property type="entry name" value="SERYL-TRNA SYNTHETASE"/>
    <property type="match status" value="1"/>
</dbReference>
<protein>
    <recommendedName>
        <fullName evidence="5">Seryl-tRNA synthetase</fullName>
    </recommendedName>
</protein>
<feature type="site" description="Important for serine binding" evidence="1">
    <location>
        <position position="398"/>
    </location>
</feature>
<name>A0A9J6BNG6_POLVA</name>
<dbReference type="GO" id="GO:0006434">
    <property type="term" value="P:seryl-tRNA aminoacylation"/>
    <property type="evidence" value="ECO:0007669"/>
    <property type="project" value="InterPro"/>
</dbReference>
<dbReference type="GO" id="GO:0004828">
    <property type="term" value="F:serine-tRNA ligase activity"/>
    <property type="evidence" value="ECO:0007669"/>
    <property type="project" value="InterPro"/>
</dbReference>
<evidence type="ECO:0000313" key="3">
    <source>
        <dbReference type="EMBL" id="KAG5671412.1"/>
    </source>
</evidence>
<dbReference type="InterPro" id="IPR002317">
    <property type="entry name" value="Ser-tRNA-ligase_type_1"/>
</dbReference>
<comment type="caution">
    <text evidence="3">The sequence shown here is derived from an EMBL/GenBank/DDBJ whole genome shotgun (WGS) entry which is preliminary data.</text>
</comment>
<dbReference type="SUPFAM" id="SSF55681">
    <property type="entry name" value="Class II aaRS and biotin synthetases"/>
    <property type="match status" value="1"/>
</dbReference>
<feature type="coiled-coil region" evidence="2">
    <location>
        <begin position="65"/>
        <end position="118"/>
    </location>
</feature>
<accession>A0A9J6BNG6</accession>
<proteinExistence type="predicted"/>
<dbReference type="Proteomes" id="UP001107558">
    <property type="component" value="Chromosome 3"/>
</dbReference>
<evidence type="ECO:0000313" key="4">
    <source>
        <dbReference type="Proteomes" id="UP001107558"/>
    </source>
</evidence>
<dbReference type="InterPro" id="IPR045864">
    <property type="entry name" value="aa-tRNA-synth_II/BPL/LPL"/>
</dbReference>
<dbReference type="Gene3D" id="3.30.930.10">
    <property type="entry name" value="Bira Bifunctional Protein, Domain 2"/>
    <property type="match status" value="1"/>
</dbReference>
<organism evidence="3 4">
    <name type="scientific">Polypedilum vanderplanki</name>
    <name type="common">Sleeping chironomid midge</name>
    <dbReference type="NCBI Taxonomy" id="319348"/>
    <lineage>
        <taxon>Eukaryota</taxon>
        <taxon>Metazoa</taxon>
        <taxon>Ecdysozoa</taxon>
        <taxon>Arthropoda</taxon>
        <taxon>Hexapoda</taxon>
        <taxon>Insecta</taxon>
        <taxon>Pterygota</taxon>
        <taxon>Neoptera</taxon>
        <taxon>Endopterygota</taxon>
        <taxon>Diptera</taxon>
        <taxon>Nematocera</taxon>
        <taxon>Chironomoidea</taxon>
        <taxon>Chironomidae</taxon>
        <taxon>Chironominae</taxon>
        <taxon>Polypedilum</taxon>
        <taxon>Polypedilum</taxon>
    </lineage>
</organism>
<dbReference type="OrthoDB" id="24683at2759"/>
<evidence type="ECO:0000256" key="2">
    <source>
        <dbReference type="SAM" id="Coils"/>
    </source>
</evidence>
<dbReference type="EMBL" id="JADBJN010000003">
    <property type="protein sequence ID" value="KAG5671412.1"/>
    <property type="molecule type" value="Genomic_DNA"/>
</dbReference>
<dbReference type="GO" id="GO:0005524">
    <property type="term" value="F:ATP binding"/>
    <property type="evidence" value="ECO:0007669"/>
    <property type="project" value="InterPro"/>
</dbReference>
<evidence type="ECO:0000256" key="1">
    <source>
        <dbReference type="PIRSR" id="PIRSR001529-1"/>
    </source>
</evidence>
<sequence>MLRRLFNSSILIKRNASALYVTGDKAMENFAVLSPFLQIDERMSNFEEIKANITKRKMTLNLDELKSEYELYADVEKRKRELENRRVEIVALMKQEPSEGLKLEGINLRENLKKLKENSYYLEDQFIHNFLKIPNYIHNKTPANEKEVIYSFLDKPSDVIVNDKIHKLIEFYDSTCYYMKGDAAKFDIQIALDVCDYYKEAGFIKFSNPDFVRSIIPEAAAVDLSNIFLLKEDAIENKLNLLHLTGNGSMLNFLSFFAKLTIFSTQLPIQLISTGRNYNSMNHFDHQDLYSVVQTTCCQNFIAVNDEKSFDKIIEDQILHWKNIFERFNQHFRIISYPAESLAISESYKLGLEMYSNSQNEYIEVANFSYYSDFISKRLLFNYKQDKVTKFPHIYSGTVMNVMKLLINLVESNSDLKKFI</sequence>
<keyword evidence="2" id="KW-0175">Coiled coil</keyword>
<evidence type="ECO:0008006" key="5">
    <source>
        <dbReference type="Google" id="ProtNLM"/>
    </source>
</evidence>
<dbReference type="SUPFAM" id="SSF46589">
    <property type="entry name" value="tRNA-binding arm"/>
    <property type="match status" value="1"/>
</dbReference>
<dbReference type="AlphaFoldDB" id="A0A9J6BNG6"/>
<gene>
    <name evidence="3" type="ORF">PVAND_001610</name>
</gene>
<dbReference type="PIRSF" id="PIRSF001529">
    <property type="entry name" value="Ser-tRNA-synth_IIa"/>
    <property type="match status" value="1"/>
</dbReference>
<dbReference type="InterPro" id="IPR010978">
    <property type="entry name" value="tRNA-bd_arm"/>
</dbReference>
<reference evidence="3" key="1">
    <citation type="submission" date="2021-03" db="EMBL/GenBank/DDBJ databases">
        <title>Chromosome level genome of the anhydrobiotic midge Polypedilum vanderplanki.</title>
        <authorList>
            <person name="Yoshida Y."/>
            <person name="Kikawada T."/>
            <person name="Gusev O."/>
        </authorList>
    </citation>
    <scope>NUCLEOTIDE SEQUENCE</scope>
    <source>
        <strain evidence="3">NIAS01</strain>
        <tissue evidence="3">Whole body or cell culture</tissue>
    </source>
</reference>
<feature type="binding site" evidence="1">
    <location>
        <position position="245"/>
    </location>
    <ligand>
        <name>L-serine</name>
        <dbReference type="ChEBI" id="CHEBI:33384"/>
    </ligand>
</feature>
<keyword evidence="4" id="KW-1185">Reference proteome</keyword>